<evidence type="ECO:0000256" key="5">
    <source>
        <dbReference type="ARBA" id="ARBA00023136"/>
    </source>
</evidence>
<dbReference type="PANTHER" id="PTHR31425">
    <property type="entry name" value="PHOSPHORIBOSYLANTHRANILATE TRANSFERASE ISOFORM 1"/>
    <property type="match status" value="1"/>
</dbReference>
<keyword evidence="5 7" id="KW-0472">Membrane</keyword>
<keyword evidence="3" id="KW-0677">Repeat</keyword>
<evidence type="ECO:0000259" key="8">
    <source>
        <dbReference type="PROSITE" id="PS50004"/>
    </source>
</evidence>
<feature type="compositionally biased region" description="Low complexity" evidence="6">
    <location>
        <begin position="615"/>
        <end position="632"/>
    </location>
</feature>
<evidence type="ECO:0000256" key="4">
    <source>
        <dbReference type="ARBA" id="ARBA00022989"/>
    </source>
</evidence>
<evidence type="ECO:0000256" key="2">
    <source>
        <dbReference type="ARBA" id="ARBA00022692"/>
    </source>
</evidence>
<feature type="transmembrane region" description="Helical" evidence="7">
    <location>
        <begin position="1116"/>
        <end position="1142"/>
    </location>
</feature>
<dbReference type="SUPFAM" id="SSF49562">
    <property type="entry name" value="C2 domain (Calcium/lipid-binding domain, CaLB)"/>
    <property type="match status" value="1"/>
</dbReference>
<organism evidence="9 10">
    <name type="scientific">Tetradesmus obliquus</name>
    <name type="common">Green alga</name>
    <name type="synonym">Acutodesmus obliquus</name>
    <dbReference type="NCBI Taxonomy" id="3088"/>
    <lineage>
        <taxon>Eukaryota</taxon>
        <taxon>Viridiplantae</taxon>
        <taxon>Chlorophyta</taxon>
        <taxon>core chlorophytes</taxon>
        <taxon>Chlorophyceae</taxon>
        <taxon>CS clade</taxon>
        <taxon>Sphaeropleales</taxon>
        <taxon>Scenedesmaceae</taxon>
        <taxon>Tetradesmus</taxon>
    </lineage>
</organism>
<feature type="domain" description="C2" evidence="8">
    <location>
        <begin position="12"/>
        <end position="133"/>
    </location>
</feature>
<protein>
    <recommendedName>
        <fullName evidence="8">C2 domain-containing protein</fullName>
    </recommendedName>
</protein>
<dbReference type="Proteomes" id="UP001244341">
    <property type="component" value="Chromosome 11b"/>
</dbReference>
<feature type="compositionally biased region" description="Low complexity" evidence="6">
    <location>
        <begin position="587"/>
        <end position="597"/>
    </location>
</feature>
<dbReference type="SMART" id="SM00239">
    <property type="entry name" value="C2"/>
    <property type="match status" value="1"/>
</dbReference>
<name>A0ABY8UE34_TETOB</name>
<comment type="subcellular location">
    <subcellularLocation>
        <location evidence="1">Membrane</location>
        <topology evidence="1">Multi-pass membrane protein</topology>
    </subcellularLocation>
</comment>
<dbReference type="Pfam" id="PF00168">
    <property type="entry name" value="C2"/>
    <property type="match status" value="1"/>
</dbReference>
<feature type="region of interest" description="Disordered" evidence="6">
    <location>
        <begin position="194"/>
        <end position="224"/>
    </location>
</feature>
<evidence type="ECO:0000256" key="6">
    <source>
        <dbReference type="SAM" id="MobiDB-lite"/>
    </source>
</evidence>
<sequence>MTALESHPLRITDRDLLKEVSQDEWFTSFKGLDLHIRVLGARDLSPKARAGLPDPYCKILCGQAQHRTATQRRTLDPDWGEEFYLEWHEVSAGKRQVLVEVWDWDFWRPDELLGRGFVDINALAFEPQEVLELDLKLHPANIRKLKDVKPPTQQQPKKQHGKQDAQQQQPQSQLQRALSHPLLTQPSLRHYLQEKRGGNKQQQQPKQQHPQQQPPQQQQLQPQQPELGTVRVALWWAPTWRHHHAFDVAERVSFCLLPGEIKVPPVVTHAKLGTLYEEPCIVYIKLSLLEVQLGSSWYLQYLKQASKSSPKTARHTQQQLHRSLSSASMSDWHDVNNTVTNSSNIGGGLDMADSLEAAVAAVVSAYHQDAGGAQASNRLFDFLGGSSFSDSPSMAEEARVQQQQQALLQQHLAAEPVYALARLRFGKHQVHESNPVRLRPGGAAVFREQFVFTSKRPLQHKRLVLEVVLRGKALPGGKLMARGEWSVVDLLLASPPPPTTWLGVRAFRRNQLPGIELSLQGIEGGTVELRAAAADADGRAAIVTMFGTAAGEGEGGGVRASALVVTAGQQQQHGWLGWLQQQLPWPLGGSTTSSSSSQAAGTPRLNPFTARLQKPSPFARSPSASLLAAGGGSSSSAAATPKAAAAAAATAAAAAAADIVSSSVSPIPGLPVQPERGCLAGPLATLQLVVHRVELTPEPPKGWWLLLKIGPHWAKSAVRRESDFAWQLSVPIYHPTTTLLLAVFTDAGRGKLQCLGKLTYRISYLMYLNHSVSISCLVNKVIYLMFLNHGEVIKSLKLRVTGSSSIQQQQQHADSPHPPVVTPGVSVSHTTGLVLLGFTCSIPDRQRLLNAYERSQYPPTVHHISLFHAASRDLITQSHHQKVVAWLSAAADPPVPPAAAWKVLETGREKFRLSRSRHNIHRLRVATSWVPSAWNYFNDLKAWSRPSHNLASVAVMAALCFRPIASLFAFLLWRSVVALRRLLMHGLVEYLGFDLGELFDTAGLLPSDLLYYEDDEDDDAASTSSGGSASSSVFGPYNAAGGGSSGGGWGGGGGGVRDLAAIMMFQPRRLKMLKRRYEQLLRISLQVQNRIDDLAMVFERLQAMVTGQDPLATALFFWRSLLLAAALWLAGPGVLLFGWWCWEVLRPPWWRKAPGVKGPVQFVSNLPSKSLEELRASAIKSRSYSIVGKTAPKAALWGPAEISQSSTIAGG</sequence>
<accession>A0ABY8UE34</accession>
<reference evidence="9 10" key="1">
    <citation type="submission" date="2023-05" db="EMBL/GenBank/DDBJ databases">
        <title>A 100% complete, gapless, phased diploid assembly of the Scenedesmus obliquus UTEX 3031 genome.</title>
        <authorList>
            <person name="Biondi T.C."/>
            <person name="Hanschen E.R."/>
            <person name="Kwon T."/>
            <person name="Eng W."/>
            <person name="Kruse C.P.S."/>
            <person name="Koehler S.I."/>
            <person name="Kunde Y."/>
            <person name="Gleasner C.D."/>
            <person name="You Mak K.T."/>
            <person name="Polle J."/>
            <person name="Hovde B.T."/>
            <person name="Starkenburg S.R."/>
        </authorList>
    </citation>
    <scope>NUCLEOTIDE SEQUENCE [LARGE SCALE GENOMIC DNA]</scope>
    <source>
        <strain evidence="9 10">DOE0152z</strain>
    </source>
</reference>
<dbReference type="InterPro" id="IPR013583">
    <property type="entry name" value="MCTP_C"/>
</dbReference>
<dbReference type="InterPro" id="IPR047259">
    <property type="entry name" value="QUIRKY-like"/>
</dbReference>
<dbReference type="InterPro" id="IPR000008">
    <property type="entry name" value="C2_dom"/>
</dbReference>
<keyword evidence="2 7" id="KW-0812">Transmembrane</keyword>
<feature type="compositionally biased region" description="Low complexity" evidence="6">
    <location>
        <begin position="201"/>
        <end position="224"/>
    </location>
</feature>
<evidence type="ECO:0000313" key="9">
    <source>
        <dbReference type="EMBL" id="WIA19753.1"/>
    </source>
</evidence>
<gene>
    <name evidence="9" type="ORF">OEZ85_005670</name>
</gene>
<evidence type="ECO:0000256" key="3">
    <source>
        <dbReference type="ARBA" id="ARBA00022737"/>
    </source>
</evidence>
<evidence type="ECO:0000256" key="7">
    <source>
        <dbReference type="SAM" id="Phobius"/>
    </source>
</evidence>
<dbReference type="EMBL" id="CP126218">
    <property type="protein sequence ID" value="WIA19753.1"/>
    <property type="molecule type" value="Genomic_DNA"/>
</dbReference>
<evidence type="ECO:0000256" key="1">
    <source>
        <dbReference type="ARBA" id="ARBA00004141"/>
    </source>
</evidence>
<feature type="region of interest" description="Disordered" evidence="6">
    <location>
        <begin position="142"/>
        <end position="177"/>
    </location>
</feature>
<dbReference type="CDD" id="cd00030">
    <property type="entry name" value="C2"/>
    <property type="match status" value="1"/>
</dbReference>
<dbReference type="PROSITE" id="PS50004">
    <property type="entry name" value="C2"/>
    <property type="match status" value="1"/>
</dbReference>
<evidence type="ECO:0000313" key="10">
    <source>
        <dbReference type="Proteomes" id="UP001244341"/>
    </source>
</evidence>
<keyword evidence="10" id="KW-1185">Reference proteome</keyword>
<dbReference type="Pfam" id="PF08372">
    <property type="entry name" value="PRT_C"/>
    <property type="match status" value="1"/>
</dbReference>
<dbReference type="InterPro" id="IPR035892">
    <property type="entry name" value="C2_domain_sf"/>
</dbReference>
<proteinExistence type="predicted"/>
<keyword evidence="4 7" id="KW-1133">Transmembrane helix</keyword>
<feature type="region of interest" description="Disordered" evidence="6">
    <location>
        <begin position="587"/>
        <end position="632"/>
    </location>
</feature>
<feature type="compositionally biased region" description="Low complexity" evidence="6">
    <location>
        <begin position="164"/>
        <end position="175"/>
    </location>
</feature>
<dbReference type="Gene3D" id="2.60.40.150">
    <property type="entry name" value="C2 domain"/>
    <property type="match status" value="1"/>
</dbReference>
<dbReference type="PANTHER" id="PTHR31425:SF50">
    <property type="entry name" value="FT-INTERACTING PROTEIN 3-RELATED"/>
    <property type="match status" value="1"/>
</dbReference>